<evidence type="ECO:0000259" key="6">
    <source>
        <dbReference type="Pfam" id="PF01979"/>
    </source>
</evidence>
<dbReference type="AlphaFoldDB" id="W4Q0M2"/>
<dbReference type="FunFam" id="3.20.20.140:FF:000076">
    <property type="entry name" value="Dihydropyrimidinase like 2"/>
    <property type="match status" value="1"/>
</dbReference>
<accession>W4Q0M2</accession>
<reference evidence="7" key="1">
    <citation type="journal article" date="2014" name="Genome Announc.">
        <title>Draft Genome Sequences of Three Alkaliphilic Bacillus Strains, Bacillus wakoensis JCM 9140T, Bacillus akibai JCM 9157T, and Bacillus hemicellulosilyticus JCM 9152T.</title>
        <authorList>
            <person name="Yuki M."/>
            <person name="Oshima K."/>
            <person name="Suda W."/>
            <person name="Oshida Y."/>
            <person name="Kitamura K."/>
            <person name="Iida T."/>
            <person name="Hattori M."/>
            <person name="Ohkuma M."/>
        </authorList>
    </citation>
    <scope>NUCLEOTIDE SEQUENCE [LARGE SCALE GENOMIC DNA]</scope>
    <source>
        <strain evidence="7">JCM 9140</strain>
    </source>
</reference>
<evidence type="ECO:0000256" key="3">
    <source>
        <dbReference type="ARBA" id="ARBA00022723"/>
    </source>
</evidence>
<feature type="modified residue" description="N6-carboxylysine" evidence="5">
    <location>
        <position position="148"/>
    </location>
</feature>
<dbReference type="SUPFAM" id="SSF51556">
    <property type="entry name" value="Metallo-dependent hydrolases"/>
    <property type="match status" value="1"/>
</dbReference>
<dbReference type="InterPro" id="IPR006680">
    <property type="entry name" value="Amidohydro-rel"/>
</dbReference>
<dbReference type="Gene3D" id="2.30.40.10">
    <property type="entry name" value="Urease, subunit C, domain 1"/>
    <property type="match status" value="1"/>
</dbReference>
<comment type="PTM">
    <text evidence="5">Carbamylation allows a single lysine to coordinate two divalent metal cations.</text>
</comment>
<protein>
    <submittedName>
        <fullName evidence="7">Dihydropyrimidinase</fullName>
    </submittedName>
</protein>
<dbReference type="NCBIfam" id="TIGR02033">
    <property type="entry name" value="D-hydantoinase"/>
    <property type="match status" value="1"/>
</dbReference>
<dbReference type="InterPro" id="IPR011059">
    <property type="entry name" value="Metal-dep_hydrolase_composite"/>
</dbReference>
<dbReference type="EMBL" id="BAUT01000011">
    <property type="protein sequence ID" value="GAE25527.1"/>
    <property type="molecule type" value="Genomic_DNA"/>
</dbReference>
<dbReference type="Gene3D" id="3.20.20.140">
    <property type="entry name" value="Metal-dependent hydrolases"/>
    <property type="match status" value="1"/>
</dbReference>
<dbReference type="PANTHER" id="PTHR11647:SF1">
    <property type="entry name" value="COLLAPSIN RESPONSE MEDIATOR PROTEIN"/>
    <property type="match status" value="1"/>
</dbReference>
<dbReference type="GO" id="GO:0005829">
    <property type="term" value="C:cytosol"/>
    <property type="evidence" value="ECO:0007669"/>
    <property type="project" value="TreeGrafter"/>
</dbReference>
<organism evidence="7 8">
    <name type="scientific">Halalkalibacter wakoensis JCM 9140</name>
    <dbReference type="NCBI Taxonomy" id="1236970"/>
    <lineage>
        <taxon>Bacteria</taxon>
        <taxon>Bacillati</taxon>
        <taxon>Bacillota</taxon>
        <taxon>Bacilli</taxon>
        <taxon>Bacillales</taxon>
        <taxon>Bacillaceae</taxon>
        <taxon>Halalkalibacter</taxon>
    </lineage>
</organism>
<dbReference type="Proteomes" id="UP000018890">
    <property type="component" value="Unassembled WGS sequence"/>
</dbReference>
<keyword evidence="3" id="KW-0479">Metal-binding</keyword>
<evidence type="ECO:0000256" key="4">
    <source>
        <dbReference type="ARBA" id="ARBA00022801"/>
    </source>
</evidence>
<keyword evidence="4" id="KW-0378">Hydrolase</keyword>
<comment type="caution">
    <text evidence="7">The sequence shown here is derived from an EMBL/GenBank/DDBJ whole genome shotgun (WGS) entry which is preliminary data.</text>
</comment>
<evidence type="ECO:0000313" key="8">
    <source>
        <dbReference type="Proteomes" id="UP000018890"/>
    </source>
</evidence>
<dbReference type="InterPro" id="IPR011778">
    <property type="entry name" value="Hydantoinase/dihydroPyrase"/>
</dbReference>
<dbReference type="GO" id="GO:0016812">
    <property type="term" value="F:hydrolase activity, acting on carbon-nitrogen (but not peptide) bonds, in cyclic amides"/>
    <property type="evidence" value="ECO:0007669"/>
    <property type="project" value="TreeGrafter"/>
</dbReference>
<dbReference type="OrthoDB" id="9765462at2"/>
<feature type="domain" description="Amidohydrolase-related" evidence="6">
    <location>
        <begin position="49"/>
        <end position="434"/>
    </location>
</feature>
<evidence type="ECO:0000256" key="5">
    <source>
        <dbReference type="PIRSR" id="PIRSR611778-50"/>
    </source>
</evidence>
<evidence type="ECO:0000256" key="2">
    <source>
        <dbReference type="ARBA" id="ARBA00008829"/>
    </source>
</evidence>
<evidence type="ECO:0000256" key="1">
    <source>
        <dbReference type="ARBA" id="ARBA00001947"/>
    </source>
</evidence>
<dbReference type="CDD" id="cd01314">
    <property type="entry name" value="D-HYD"/>
    <property type="match status" value="1"/>
</dbReference>
<dbReference type="InterPro" id="IPR050378">
    <property type="entry name" value="Metallo-dep_Hydrolases_sf"/>
</dbReference>
<sequence length="473" mass="51436">MKKLIKGGTIVTSADTYKADILVESGKIVAIANNLSDADAEVIYATGQYVLPGMIDEHTHVESPFGGTITAPWKTESVAAAVGGTTTIVDFALQTPGESLQAGVNTWKERAHGQSAIDYGFHIGVTDLHSETIREIPTLVEKGIPTLKLFMAYKGDLMIEDSTLYETLEAAKEVGALVMVHAENGSVIDLLQKKCLENGQTEPYYHAVSRPIEVETEATSRAIAIAEIVGAPLFIVHVSGEEPAERIREAKAKGLPIYAETCPHYLFLTTEELKKPNFEGAKYVCSPPLRDSKHHEALWNALQDGTLQAIGSDHCAFNFKGQKELGMGDFTKIPNGGNGIEHRLTLLYTYGVTKGRMTINQMVDLLATTPAKVMGLYPEKGTIAVGADADLVIFNPNERKTISHVTSYQGLDYDMFEGFDITGVVKDVFLRGKQIVKDSKYVGTLGDGNFQMRKPFGLCYKGVATVEKAKAEV</sequence>
<evidence type="ECO:0000313" key="7">
    <source>
        <dbReference type="EMBL" id="GAE25527.1"/>
    </source>
</evidence>
<dbReference type="RefSeq" id="WP_034744077.1">
    <property type="nucleotide sequence ID" value="NZ_BAUT01000011.1"/>
</dbReference>
<dbReference type="PANTHER" id="PTHR11647">
    <property type="entry name" value="HYDRANTOINASE/DIHYDROPYRIMIDINASE FAMILY MEMBER"/>
    <property type="match status" value="1"/>
</dbReference>
<dbReference type="STRING" id="1236970.JCM9140_1527"/>
<dbReference type="SUPFAM" id="SSF51338">
    <property type="entry name" value="Composite domain of metallo-dependent hydrolases"/>
    <property type="match status" value="1"/>
</dbReference>
<dbReference type="InterPro" id="IPR032466">
    <property type="entry name" value="Metal_Hydrolase"/>
</dbReference>
<gene>
    <name evidence="7" type="ORF">JCM9140_1527</name>
</gene>
<comment type="cofactor">
    <cofactor evidence="1">
        <name>Zn(2+)</name>
        <dbReference type="ChEBI" id="CHEBI:29105"/>
    </cofactor>
</comment>
<dbReference type="GO" id="GO:0046872">
    <property type="term" value="F:metal ion binding"/>
    <property type="evidence" value="ECO:0007669"/>
    <property type="project" value="UniProtKB-KW"/>
</dbReference>
<keyword evidence="8" id="KW-1185">Reference proteome</keyword>
<proteinExistence type="inferred from homology"/>
<dbReference type="Pfam" id="PF01979">
    <property type="entry name" value="Amidohydro_1"/>
    <property type="match status" value="1"/>
</dbReference>
<comment type="similarity">
    <text evidence="2">Belongs to the metallo-dependent hydrolases superfamily. Hydantoinase/dihydropyrimidinase family.</text>
</comment>
<name>W4Q0M2_9BACI</name>